<dbReference type="STRING" id="99656.SAMN05421659_10386"/>
<accession>A0A1I0NGC1</accession>
<dbReference type="AlphaFoldDB" id="A0A1I0NGC1"/>
<evidence type="ECO:0000313" key="1">
    <source>
        <dbReference type="EMBL" id="SEW00440.1"/>
    </source>
</evidence>
<proteinExistence type="predicted"/>
<keyword evidence="2" id="KW-1185">Reference proteome</keyword>
<dbReference type="Proteomes" id="UP000199701">
    <property type="component" value="Unassembled WGS sequence"/>
</dbReference>
<protein>
    <submittedName>
        <fullName evidence="1">4-methyl-5(B-hydroxyethyl)-thiazole monophosphate biosynthesis</fullName>
    </submittedName>
</protein>
<gene>
    <name evidence="1" type="ORF">SAMN05421659_10386</name>
</gene>
<reference evidence="1 2" key="1">
    <citation type="submission" date="2016-10" db="EMBL/GenBank/DDBJ databases">
        <authorList>
            <person name="de Groot N.N."/>
        </authorList>
    </citation>
    <scope>NUCLEOTIDE SEQUENCE [LARGE SCALE GENOMIC DNA]</scope>
    <source>
        <strain evidence="1 2">DSM 9179</strain>
    </source>
</reference>
<evidence type="ECO:0000313" key="2">
    <source>
        <dbReference type="Proteomes" id="UP000199701"/>
    </source>
</evidence>
<dbReference type="EMBL" id="FOJI01000003">
    <property type="protein sequence ID" value="SEW00440.1"/>
    <property type="molecule type" value="Genomic_DNA"/>
</dbReference>
<name>A0A1I0NGC1_9FIRM</name>
<organism evidence="1 2">
    <name type="scientific">[Clostridium] fimetarium</name>
    <dbReference type="NCBI Taxonomy" id="99656"/>
    <lineage>
        <taxon>Bacteria</taxon>
        <taxon>Bacillati</taxon>
        <taxon>Bacillota</taxon>
        <taxon>Clostridia</taxon>
        <taxon>Lachnospirales</taxon>
        <taxon>Lachnospiraceae</taxon>
    </lineage>
</organism>
<sequence>MKILLFLAKGFKTMEFSPFVDIMGWAENDLE</sequence>